<dbReference type="InterPro" id="IPR051987">
    <property type="entry name" value="Sigma-2_receptor-like"/>
</dbReference>
<dbReference type="GO" id="GO:0005764">
    <property type="term" value="C:lysosome"/>
    <property type="evidence" value="ECO:0007669"/>
    <property type="project" value="UniProtKB-UniRule"/>
</dbReference>
<dbReference type="OrthoDB" id="433124at2759"/>
<keyword evidence="4 6" id="KW-1133">Transmembrane helix</keyword>
<feature type="transmembrane region" description="Helical" evidence="6">
    <location>
        <begin position="9"/>
        <end position="30"/>
    </location>
</feature>
<evidence type="ECO:0000313" key="8">
    <source>
        <dbReference type="EMBL" id="KAJ8367868.1"/>
    </source>
</evidence>
<evidence type="ECO:0000256" key="3">
    <source>
        <dbReference type="ARBA" id="ARBA00022824"/>
    </source>
</evidence>
<protein>
    <recommendedName>
        <fullName evidence="6">Transmembrane protein 97</fullName>
    </recommendedName>
</protein>
<feature type="domain" description="EXPERA" evidence="7">
    <location>
        <begin position="6"/>
        <end position="151"/>
    </location>
</feature>
<keyword evidence="3 6" id="KW-0256">Endoplasmic reticulum</keyword>
<evidence type="ECO:0000256" key="2">
    <source>
        <dbReference type="ARBA" id="ARBA00022692"/>
    </source>
</evidence>
<gene>
    <name evidence="8" type="ORF">SKAU_G00078960</name>
</gene>
<sequence length="177" mass="20514">MCTRILEVIFFFYFASHIPITLFIDLQALLPEHVYPQTLKDLLHWYAAEFKDPMMLDPPVWFKSFIFCEALVQMPFFPVATYAFCKGGCRWIRTPAIVYSAHVATTLIPILSYILFHEFPATPYPGPQTLGERFTLVAVYAPYLLIPIMLLFTMLFSPEYITAPEPRTHPTQGKKRQ</sequence>
<comment type="subcellular location">
    <subcellularLocation>
        <location evidence="6">Rough endoplasmic reticulum membrane</location>
        <topology evidence="6">Multi-pass membrane protein</topology>
    </subcellularLocation>
    <subcellularLocation>
        <location evidence="6">Nucleus membrane</location>
        <topology evidence="6">Multi-pass membrane protein</topology>
    </subcellularLocation>
</comment>
<comment type="caution">
    <text evidence="8">The sequence shown here is derived from an EMBL/GenBank/DDBJ whole genome shotgun (WGS) entry which is preliminary data.</text>
</comment>
<dbReference type="GO" id="GO:0030867">
    <property type="term" value="C:rough endoplasmic reticulum membrane"/>
    <property type="evidence" value="ECO:0007669"/>
    <property type="project" value="UniProtKB-SubCell"/>
</dbReference>
<keyword evidence="2 6" id="KW-0812">Transmembrane</keyword>
<reference evidence="8" key="1">
    <citation type="journal article" date="2023" name="Science">
        <title>Genome structures resolve the early diversification of teleost fishes.</title>
        <authorList>
            <person name="Parey E."/>
            <person name="Louis A."/>
            <person name="Montfort J."/>
            <person name="Bouchez O."/>
            <person name="Roques C."/>
            <person name="Iampietro C."/>
            <person name="Lluch J."/>
            <person name="Castinel A."/>
            <person name="Donnadieu C."/>
            <person name="Desvignes T."/>
            <person name="Floi Bucao C."/>
            <person name="Jouanno E."/>
            <person name="Wen M."/>
            <person name="Mejri S."/>
            <person name="Dirks R."/>
            <person name="Jansen H."/>
            <person name="Henkel C."/>
            <person name="Chen W.J."/>
            <person name="Zahm M."/>
            <person name="Cabau C."/>
            <person name="Klopp C."/>
            <person name="Thompson A.W."/>
            <person name="Robinson-Rechavi M."/>
            <person name="Braasch I."/>
            <person name="Lecointre G."/>
            <person name="Bobe J."/>
            <person name="Postlethwait J.H."/>
            <person name="Berthelot C."/>
            <person name="Roest Crollius H."/>
            <person name="Guiguen Y."/>
        </authorList>
    </citation>
    <scope>NUCLEOTIDE SEQUENCE</scope>
    <source>
        <strain evidence="8">WJC10195</strain>
    </source>
</reference>
<evidence type="ECO:0000256" key="4">
    <source>
        <dbReference type="ARBA" id="ARBA00022989"/>
    </source>
</evidence>
<dbReference type="Pfam" id="PF05241">
    <property type="entry name" value="EBP"/>
    <property type="match status" value="1"/>
</dbReference>
<dbReference type="AlphaFoldDB" id="A0A9Q1FUA1"/>
<proteinExistence type="inferred from homology"/>
<keyword evidence="9" id="KW-1185">Reference proteome</keyword>
<evidence type="ECO:0000256" key="1">
    <source>
        <dbReference type="ARBA" id="ARBA00009096"/>
    </source>
</evidence>
<comment type="function">
    <text evidence="6">Sigma-2 receptor which contributes to ameliorate dysfunctional cellular processes and slow degenerative progression by regulating cell functions including cholesterol biosynthesis/trafficking, membrane trafficking, autophagy, lipid membrane-bound protein trafficking, and receptor stabilization at the cell surface. Forms a ternary complex with PGRMC1 receptor and low density lipoprotein receptor/LDLR at the plasma membrane, which increases LDLR-mediated LDL cholesterol internalization. Decreases lysosomal sterol transporter NPC1 availability to the cell, probably through NPC1-binding, hence controlling lipid transport, including cholesterol and LBPA, outside of late endosome/lysosome. Binds regio- and stereoselective ligand 20(S)-hydroxycholesterol (20(S)-OHC), thereby linking OHC binding to cholesterol homeostasis. Also able to bind cholesterol. Binds histatin 1 (Hst 1)/HN1 salivary peptide at the ER membrane, which is critical for increasing mitochondria-ER contacts and stimulating Hst1 wound healing properties. May alter the activity of some cytochrome P450 proteins. Although shows homologies with sterol isomerases (EXPERA domain), not able to catalyze sterol isomerization. However, may act as sensors of these molecules. Acts as a quality control factor in the ER, promoting the proteolytic degradation of nonproductive and extramitochondrial precursor proteins in the ER membrane thus removing them from the ER surface.</text>
</comment>
<keyword evidence="5 6" id="KW-0472">Membrane</keyword>
<dbReference type="PANTHER" id="PTHR31204:SF1">
    <property type="entry name" value="SIGMA INTRACELLULAR RECEPTOR 2"/>
    <property type="match status" value="1"/>
</dbReference>
<dbReference type="InterPro" id="IPR016964">
    <property type="entry name" value="Sigma2_recept"/>
</dbReference>
<feature type="transmembrane region" description="Helical" evidence="6">
    <location>
        <begin position="96"/>
        <end position="116"/>
    </location>
</feature>
<evidence type="ECO:0000256" key="5">
    <source>
        <dbReference type="ARBA" id="ARBA00023136"/>
    </source>
</evidence>
<dbReference type="InterPro" id="IPR033118">
    <property type="entry name" value="EXPERA"/>
</dbReference>
<dbReference type="GO" id="GO:0031965">
    <property type="term" value="C:nuclear membrane"/>
    <property type="evidence" value="ECO:0007669"/>
    <property type="project" value="UniProtKB-SubCell"/>
</dbReference>
<evidence type="ECO:0000313" key="9">
    <source>
        <dbReference type="Proteomes" id="UP001152622"/>
    </source>
</evidence>
<name>A0A9Q1FUA1_SYNKA</name>
<organism evidence="8 9">
    <name type="scientific">Synaphobranchus kaupii</name>
    <name type="common">Kaup's arrowtooth eel</name>
    <dbReference type="NCBI Taxonomy" id="118154"/>
    <lineage>
        <taxon>Eukaryota</taxon>
        <taxon>Metazoa</taxon>
        <taxon>Chordata</taxon>
        <taxon>Craniata</taxon>
        <taxon>Vertebrata</taxon>
        <taxon>Euteleostomi</taxon>
        <taxon>Actinopterygii</taxon>
        <taxon>Neopterygii</taxon>
        <taxon>Teleostei</taxon>
        <taxon>Anguilliformes</taxon>
        <taxon>Synaphobranchidae</taxon>
        <taxon>Synaphobranchus</taxon>
    </lineage>
</organism>
<comment type="similarity">
    <text evidence="1">Belongs to the TMEM97/sigma-2 receptor family.</text>
</comment>
<keyword evidence="6" id="KW-0539">Nucleus</keyword>
<dbReference type="PIRSF" id="PIRSF031032">
    <property type="entry name" value="TMP_97_prd"/>
    <property type="match status" value="1"/>
</dbReference>
<dbReference type="PROSITE" id="PS51751">
    <property type="entry name" value="EXPERA"/>
    <property type="match status" value="1"/>
</dbReference>
<feature type="transmembrane region" description="Helical" evidence="6">
    <location>
        <begin position="136"/>
        <end position="157"/>
    </location>
</feature>
<feature type="transmembrane region" description="Helical" evidence="6">
    <location>
        <begin position="60"/>
        <end position="84"/>
    </location>
</feature>
<accession>A0A9Q1FUA1</accession>
<dbReference type="PANTHER" id="PTHR31204">
    <property type="entry name" value="SIGMA INTRACELLULAR RECEPTOR 2"/>
    <property type="match status" value="1"/>
</dbReference>
<evidence type="ECO:0000259" key="7">
    <source>
        <dbReference type="PROSITE" id="PS51751"/>
    </source>
</evidence>
<evidence type="ECO:0000256" key="6">
    <source>
        <dbReference type="PIRNR" id="PIRNR031032"/>
    </source>
</evidence>
<dbReference type="EMBL" id="JAINUF010000003">
    <property type="protein sequence ID" value="KAJ8367868.1"/>
    <property type="molecule type" value="Genomic_DNA"/>
</dbReference>
<dbReference type="GO" id="GO:0005886">
    <property type="term" value="C:plasma membrane"/>
    <property type="evidence" value="ECO:0007669"/>
    <property type="project" value="UniProtKB-UniRule"/>
</dbReference>
<dbReference type="Proteomes" id="UP001152622">
    <property type="component" value="Chromosome 3"/>
</dbReference>